<keyword evidence="3" id="KW-1185">Reference proteome</keyword>
<keyword evidence="2" id="KW-0808">Transferase</keyword>
<dbReference type="Proteomes" id="UP000314294">
    <property type="component" value="Unassembled WGS sequence"/>
</dbReference>
<accession>A0A4Z2IAF1</accession>
<protein>
    <submittedName>
        <fullName evidence="2">Microtubule-associated serine/threonine-protein kinase 2</fullName>
    </submittedName>
</protein>
<evidence type="ECO:0000256" key="1">
    <source>
        <dbReference type="SAM" id="MobiDB-lite"/>
    </source>
</evidence>
<name>A0A4Z2IAF1_9TELE</name>
<gene>
    <name evidence="2" type="primary">Mast2</name>
    <name evidence="2" type="ORF">EYF80_015059</name>
</gene>
<keyword evidence="2" id="KW-0418">Kinase</keyword>
<organism evidence="2 3">
    <name type="scientific">Liparis tanakae</name>
    <name type="common">Tanaka's snailfish</name>
    <dbReference type="NCBI Taxonomy" id="230148"/>
    <lineage>
        <taxon>Eukaryota</taxon>
        <taxon>Metazoa</taxon>
        <taxon>Chordata</taxon>
        <taxon>Craniata</taxon>
        <taxon>Vertebrata</taxon>
        <taxon>Euteleostomi</taxon>
        <taxon>Actinopterygii</taxon>
        <taxon>Neopterygii</taxon>
        <taxon>Teleostei</taxon>
        <taxon>Neoteleostei</taxon>
        <taxon>Acanthomorphata</taxon>
        <taxon>Eupercaria</taxon>
        <taxon>Perciformes</taxon>
        <taxon>Cottioidei</taxon>
        <taxon>Cottales</taxon>
        <taxon>Liparidae</taxon>
        <taxon>Liparis</taxon>
    </lineage>
</organism>
<comment type="caution">
    <text evidence="2">The sequence shown here is derived from an EMBL/GenBank/DDBJ whole genome shotgun (WGS) entry which is preliminary data.</text>
</comment>
<reference evidence="2 3" key="1">
    <citation type="submission" date="2019-03" db="EMBL/GenBank/DDBJ databases">
        <title>First draft genome of Liparis tanakae, snailfish: a comprehensive survey of snailfish specific genes.</title>
        <authorList>
            <person name="Kim W."/>
            <person name="Song I."/>
            <person name="Jeong J.-H."/>
            <person name="Kim D."/>
            <person name="Kim S."/>
            <person name="Ryu S."/>
            <person name="Song J.Y."/>
            <person name="Lee S.K."/>
        </authorList>
    </citation>
    <scope>NUCLEOTIDE SEQUENCE [LARGE SCALE GENOMIC DNA]</scope>
    <source>
        <tissue evidence="2">Muscle</tissue>
    </source>
</reference>
<feature type="region of interest" description="Disordered" evidence="1">
    <location>
        <begin position="331"/>
        <end position="376"/>
    </location>
</feature>
<sequence length="376" mass="41028">MAIRFSTKGKSDLKLILCYSLLSNKPKQVGPFHSSFAGEEERKLSLKLFHTRSHLGAQCVWAVQMFLEKARRGRREQAKSSGRPRFHGNGRCFQIVFTGILKESDSPLDLLQKEFVMPPPLLFRKLSNPDLSPAATAATKSKLHRQLSQDESWARRSSMAMTGKQLLPLSCSLHTGVSQLAWQGGPGAPGGETNNLVRMRSQSLGQSAPSLTGLTLSVKCTCLGLGDLIIHHAQQPPGTRLHIVVLLLTCHDYSARSSGGKRSQVEPGRPYHIDRVAHSHQQAAATTTVCISRPLSRSTEPLGLRDLSSVVVMREGHVKGRLDAGGVTALTSRRTSRSSADERLDASGGASRDEMESVMQSEAWRGGEQGRDGQHE</sequence>
<dbReference type="GO" id="GO:0016301">
    <property type="term" value="F:kinase activity"/>
    <property type="evidence" value="ECO:0007669"/>
    <property type="project" value="UniProtKB-KW"/>
</dbReference>
<evidence type="ECO:0000313" key="3">
    <source>
        <dbReference type="Proteomes" id="UP000314294"/>
    </source>
</evidence>
<feature type="compositionally biased region" description="Basic and acidic residues" evidence="1">
    <location>
        <begin position="339"/>
        <end position="355"/>
    </location>
</feature>
<dbReference type="EMBL" id="SRLO01000111">
    <property type="protein sequence ID" value="TNN74741.1"/>
    <property type="molecule type" value="Genomic_DNA"/>
</dbReference>
<dbReference type="AlphaFoldDB" id="A0A4Z2IAF1"/>
<evidence type="ECO:0000313" key="2">
    <source>
        <dbReference type="EMBL" id="TNN74741.1"/>
    </source>
</evidence>
<proteinExistence type="predicted"/>
<dbReference type="OrthoDB" id="9946270at2759"/>